<gene>
    <name evidence="2" type="ORF">CP968_28655</name>
    <name evidence="1" type="ORF">GCM10010371_44780</name>
</gene>
<dbReference type="EMBL" id="BMVX01000018">
    <property type="protein sequence ID" value="GGZ80305.1"/>
    <property type="molecule type" value="Genomic_DNA"/>
</dbReference>
<evidence type="ECO:0000313" key="2">
    <source>
        <dbReference type="EMBL" id="QEU81729.1"/>
    </source>
</evidence>
<keyword evidence="3" id="KW-1185">Reference proteome</keyword>
<name>A0A5P2UTR1_9ACTN</name>
<dbReference type="Proteomes" id="UP000326831">
    <property type="component" value="Chromosome"/>
</dbReference>
<dbReference type="KEGG" id="ssub:CP968_28655"/>
<dbReference type="Proteomes" id="UP000634660">
    <property type="component" value="Unassembled WGS sequence"/>
</dbReference>
<sequence length="116" mass="11620">MTADQVAPEGPVTAGSIADAVRAVPGVAFLRPGLSALLRASARTAPARTDRTAPGVRLGHGAAGRVVSAEVEVVLHRGHRAVDVTRAVRAAVRGAARPGDTGTTAMPVTVTVTGIV</sequence>
<reference evidence="1" key="3">
    <citation type="submission" date="2020-09" db="EMBL/GenBank/DDBJ databases">
        <authorList>
            <person name="Sun Q."/>
            <person name="Ohkuma M."/>
        </authorList>
    </citation>
    <scope>NUCLEOTIDE SEQUENCE</scope>
    <source>
        <strain evidence="1">JCM 4834</strain>
    </source>
</reference>
<organism evidence="2 3">
    <name type="scientific">Streptomyces subrutilus</name>
    <dbReference type="NCBI Taxonomy" id="36818"/>
    <lineage>
        <taxon>Bacteria</taxon>
        <taxon>Bacillati</taxon>
        <taxon>Actinomycetota</taxon>
        <taxon>Actinomycetes</taxon>
        <taxon>Kitasatosporales</taxon>
        <taxon>Streptomycetaceae</taxon>
        <taxon>Streptomyces</taxon>
    </lineage>
</organism>
<evidence type="ECO:0000313" key="3">
    <source>
        <dbReference type="Proteomes" id="UP000326831"/>
    </source>
</evidence>
<dbReference type="RefSeq" id="WP_150520728.1">
    <property type="nucleotide sequence ID" value="NZ_BMVX01000018.1"/>
</dbReference>
<reference evidence="1" key="1">
    <citation type="journal article" date="2014" name="Int. J. Syst. Evol. Microbiol.">
        <title>Complete genome sequence of Corynebacterium casei LMG S-19264T (=DSM 44701T), isolated from a smear-ripened cheese.</title>
        <authorList>
            <consortium name="US DOE Joint Genome Institute (JGI-PGF)"/>
            <person name="Walter F."/>
            <person name="Albersmeier A."/>
            <person name="Kalinowski J."/>
            <person name="Ruckert C."/>
        </authorList>
    </citation>
    <scope>NUCLEOTIDE SEQUENCE</scope>
    <source>
        <strain evidence="1">JCM 4834</strain>
    </source>
</reference>
<evidence type="ECO:0000313" key="1">
    <source>
        <dbReference type="EMBL" id="GGZ80305.1"/>
    </source>
</evidence>
<reference evidence="2 3" key="2">
    <citation type="submission" date="2017-09" db="EMBL/GenBank/DDBJ databases">
        <authorList>
            <person name="Lee N."/>
            <person name="Cho B.-K."/>
        </authorList>
    </citation>
    <scope>NUCLEOTIDE SEQUENCE [LARGE SCALE GENOMIC DNA]</scope>
    <source>
        <strain evidence="2 3">ATCC 27467</strain>
    </source>
</reference>
<dbReference type="AlphaFoldDB" id="A0A5P2UTR1"/>
<protein>
    <submittedName>
        <fullName evidence="2">Asp23/Gls24 family envelope stress response protein</fullName>
    </submittedName>
</protein>
<dbReference type="EMBL" id="CP023701">
    <property type="protein sequence ID" value="QEU81729.1"/>
    <property type="molecule type" value="Genomic_DNA"/>
</dbReference>
<accession>A0A5P2UTR1</accession>
<proteinExistence type="predicted"/>